<evidence type="ECO:0000256" key="9">
    <source>
        <dbReference type="SAM" id="MobiDB-lite"/>
    </source>
</evidence>
<sequence>MGKKIKTGKARKDKFYFLAKETGMINLRLLIFILGFRSRAAFKLIQLNRRFKFLNSSKVLIDLCAAPGGWLQVAAKEMPMTSHILGVDLVPIHPIPKVKTFIADITTDKCKQILRNELNDLKADVVLHDGAPNVGAAWSIDEYGQAVLSLNSFAIATEFLRRGGWFVTKVFRSRDYEPLKWVLSQFFRTVRAIKPEASRLESAEIFLVGQNYIAPARIDPKFLDARHVFGEVDAPKDRAALVSTFLKESRKKKAEGYDEGDTLYHELPLSKFLESSDPLEALAKTNKVIFDVPEIACHPLTTALIKEDFSDIQVLGKSDIKYVYFSHCFISNLLKWRMKILSIFKAESKESKDSIEESTLPKRGIDEDEEDLEVETQVQRLLDEEEKLKKKKMKKVRKEKRKLAERYVLKMSHESDYIEQNDDELFSLAAVKDLVGLEESNKLSGDTSNTGVDDLAREQIDAALKAKRKRLADEWCSAVEGKKRVHFERRSGNQSDEHLSDSELFGEIYAHNQRDDLYLSSEESSEGESGKENRENRKSTLSSEEESSEIDEDSNSISLSNSPSLKSYSNDRRVKSKRKMILPPGLALSTSEQGKRNPLLVDLDDSEEIVKKKRKIESWFGSDEIQEILAPLEKEDENISTVTSTKKSKSEYTSDTVIKKKKREKKTVNDETVGLQDNCVSPSSEISIPKVSSEKLEKPLHRIRRLNRPLTAEERAIATRLIQSAKSRRELLESGYNRYQFFEKSSDLPDWFIEDEKKHMRKPIMVKKEEIPVDVPTMGRSLSKAEQAKARKKARLAKRLKRIRQKAEGISDEIPETEKWQQIKQLYKKAGLLKKKRRPLHVIVNTKAGSRSGGTKPQKGAKVKIVDKRMKADLRGQQKAKDGKKHGKRKNKVGRPGRPKSRGFGKRR</sequence>
<dbReference type="InterPro" id="IPR012920">
    <property type="entry name" value="rRNA_MeTfrase_SPB1-like_C"/>
</dbReference>
<evidence type="ECO:0000256" key="6">
    <source>
        <dbReference type="ARBA" id="ARBA00022691"/>
    </source>
</evidence>
<feature type="compositionally biased region" description="Low complexity" evidence="9">
    <location>
        <begin position="555"/>
        <end position="568"/>
    </location>
</feature>
<keyword evidence="2 8" id="KW-0690">Ribosome biogenesis</keyword>
<organism evidence="13 14">
    <name type="scientific">Schistosoma bovis</name>
    <name type="common">Blood fluke</name>
    <dbReference type="NCBI Taxonomy" id="6184"/>
    <lineage>
        <taxon>Eukaryota</taxon>
        <taxon>Metazoa</taxon>
        <taxon>Spiralia</taxon>
        <taxon>Lophotrochozoa</taxon>
        <taxon>Platyhelminthes</taxon>
        <taxon>Trematoda</taxon>
        <taxon>Digenea</taxon>
        <taxon>Strigeidida</taxon>
        <taxon>Schistosomatoidea</taxon>
        <taxon>Schistosomatidae</taxon>
        <taxon>Schistosoma</taxon>
    </lineage>
</organism>
<feature type="binding site" evidence="8">
    <location>
        <position position="70"/>
    </location>
    <ligand>
        <name>S-adenosyl-L-methionine</name>
        <dbReference type="ChEBI" id="CHEBI:59789"/>
    </ligand>
</feature>
<feature type="compositionally biased region" description="Basic and acidic residues" evidence="9">
    <location>
        <begin position="528"/>
        <end position="538"/>
    </location>
</feature>
<gene>
    <name evidence="13" type="ORF">DC041_0007719</name>
</gene>
<evidence type="ECO:0000313" key="13">
    <source>
        <dbReference type="EMBL" id="RTG86088.1"/>
    </source>
</evidence>
<feature type="binding site" evidence="8">
    <location>
        <position position="68"/>
    </location>
    <ligand>
        <name>S-adenosyl-L-methionine</name>
        <dbReference type="ChEBI" id="CHEBI:59789"/>
    </ligand>
</feature>
<name>A0A430QED9_SCHBO</name>
<keyword evidence="7 8" id="KW-0539">Nucleus</keyword>
<protein>
    <recommendedName>
        <fullName evidence="8">Putative rRNA methyltransferase</fullName>
        <ecNumber evidence="8">2.1.1.-</ecNumber>
    </recommendedName>
    <alternativeName>
        <fullName evidence="8">2'-O-ribose RNA methyltransferase SPB1 homolog</fullName>
    </alternativeName>
</protein>
<dbReference type="STRING" id="6184.A0A430QED9"/>
<dbReference type="SUPFAM" id="SSF53335">
    <property type="entry name" value="S-adenosyl-L-methionine-dependent methyltransferases"/>
    <property type="match status" value="1"/>
</dbReference>
<dbReference type="Pfam" id="PF01728">
    <property type="entry name" value="FtsJ"/>
    <property type="match status" value="1"/>
</dbReference>
<feature type="binding site" evidence="8">
    <location>
        <position position="129"/>
    </location>
    <ligand>
        <name>S-adenosyl-L-methionine</name>
        <dbReference type="ChEBI" id="CHEBI:59789"/>
    </ligand>
</feature>
<dbReference type="AlphaFoldDB" id="A0A430QED9"/>
<dbReference type="HAMAP" id="MF_03163">
    <property type="entry name" value="RNA_methyltr_E_SPB1"/>
    <property type="match status" value="1"/>
</dbReference>
<keyword evidence="4 8" id="KW-0489">Methyltransferase</keyword>
<evidence type="ECO:0000259" key="11">
    <source>
        <dbReference type="Pfam" id="PF07780"/>
    </source>
</evidence>
<dbReference type="GO" id="GO:0000463">
    <property type="term" value="P:maturation of LSU-rRNA from tricistronic rRNA transcript (SSU-rRNA, 5.8S rRNA, LSU-rRNA)"/>
    <property type="evidence" value="ECO:0007669"/>
    <property type="project" value="TreeGrafter"/>
</dbReference>
<dbReference type="Proteomes" id="UP000290809">
    <property type="component" value="Unassembled WGS sequence"/>
</dbReference>
<dbReference type="Pfam" id="PF07780">
    <property type="entry name" value="Spb1_C"/>
    <property type="match status" value="1"/>
</dbReference>
<dbReference type="InterPro" id="IPR029063">
    <property type="entry name" value="SAM-dependent_MTases_sf"/>
</dbReference>
<evidence type="ECO:0000313" key="14">
    <source>
        <dbReference type="Proteomes" id="UP000290809"/>
    </source>
</evidence>
<dbReference type="GO" id="GO:0008650">
    <property type="term" value="F:rRNA (uridine-2'-O-)-methyltransferase activity"/>
    <property type="evidence" value="ECO:0007669"/>
    <property type="project" value="TreeGrafter"/>
</dbReference>
<dbReference type="GO" id="GO:0000466">
    <property type="term" value="P:maturation of 5.8S rRNA from tricistronic rRNA transcript (SSU-rRNA, 5.8S rRNA, LSU-rRNA)"/>
    <property type="evidence" value="ECO:0007669"/>
    <property type="project" value="TreeGrafter"/>
</dbReference>
<reference evidence="13 14" key="1">
    <citation type="journal article" date="2019" name="PLoS Pathog.">
        <title>Genome sequence of the bovine parasite Schistosoma bovis Tanzania.</title>
        <authorList>
            <person name="Oey H."/>
            <person name="Zakrzewski M."/>
            <person name="Gobert G."/>
            <person name="Gravermann K."/>
            <person name="Stoye J."/>
            <person name="Jones M."/>
            <person name="Mcmanus D."/>
            <person name="Krause L."/>
        </authorList>
    </citation>
    <scope>NUCLEOTIDE SEQUENCE [LARGE SCALE GENOMIC DNA]</scope>
    <source>
        <strain evidence="13 14">TAN1997</strain>
    </source>
</reference>
<comment type="similarity">
    <text evidence="8">Belongs to the class I-like SAM-binding methyltransferase superfamily. RNA methyltransferase RlmE family. SPB1 subfamily.</text>
</comment>
<evidence type="ECO:0000256" key="4">
    <source>
        <dbReference type="ARBA" id="ARBA00022603"/>
    </source>
</evidence>
<dbReference type="InterPro" id="IPR002877">
    <property type="entry name" value="RNA_MeTrfase_FtsJ_dom"/>
</dbReference>
<evidence type="ECO:0000256" key="7">
    <source>
        <dbReference type="ARBA" id="ARBA00023242"/>
    </source>
</evidence>
<dbReference type="InterPro" id="IPR050082">
    <property type="entry name" value="RNA_methyltr_RlmE"/>
</dbReference>
<keyword evidence="5 8" id="KW-0808">Transferase</keyword>
<keyword evidence="3 8" id="KW-0698">rRNA processing</keyword>
<dbReference type="PANTHER" id="PTHR10920:SF13">
    <property type="entry name" value="PRE-RRNA 2'-O-RIBOSE RNA METHYLTRANSFERASE FTSJ3"/>
    <property type="match status" value="1"/>
</dbReference>
<feature type="binding site" evidence="8">
    <location>
        <position position="104"/>
    </location>
    <ligand>
        <name>S-adenosyl-L-methionine</name>
        <dbReference type="ChEBI" id="CHEBI:59789"/>
    </ligand>
</feature>
<dbReference type="InterPro" id="IPR028589">
    <property type="entry name" value="SPB1-like"/>
</dbReference>
<accession>A0A430QED9</accession>
<feature type="binding site" evidence="8">
    <location>
        <position position="88"/>
    </location>
    <ligand>
        <name>S-adenosyl-L-methionine</name>
        <dbReference type="ChEBI" id="CHEBI:59789"/>
    </ligand>
</feature>
<dbReference type="GO" id="GO:0005730">
    <property type="term" value="C:nucleolus"/>
    <property type="evidence" value="ECO:0007669"/>
    <property type="project" value="UniProtKB-SubCell"/>
</dbReference>
<dbReference type="GO" id="GO:0030687">
    <property type="term" value="C:preribosome, large subunit precursor"/>
    <property type="evidence" value="ECO:0007669"/>
    <property type="project" value="TreeGrafter"/>
</dbReference>
<feature type="domain" description="DUF3381" evidence="12">
    <location>
        <begin position="248"/>
        <end position="406"/>
    </location>
</feature>
<comment type="function">
    <text evidence="8">Probable methyltransferase involved in the maturation of rRNA and in the biogenesis of ribosomal subunits.</text>
</comment>
<dbReference type="GO" id="GO:0016435">
    <property type="term" value="F:rRNA (guanine) methyltransferase activity"/>
    <property type="evidence" value="ECO:0007669"/>
    <property type="project" value="TreeGrafter"/>
</dbReference>
<dbReference type="FunFam" id="3.40.50.150:FF:000004">
    <property type="entry name" value="AdoMet-dependent rRNA methyltransferase SPB1"/>
    <property type="match status" value="1"/>
</dbReference>
<feature type="compositionally biased region" description="Basic residues" evidence="9">
    <location>
        <begin position="882"/>
        <end position="908"/>
    </location>
</feature>
<dbReference type="PANTHER" id="PTHR10920">
    <property type="entry name" value="RIBOSOMAL RNA METHYLTRANSFERASE"/>
    <property type="match status" value="1"/>
</dbReference>
<dbReference type="EC" id="2.1.1.-" evidence="8"/>
<evidence type="ECO:0000256" key="5">
    <source>
        <dbReference type="ARBA" id="ARBA00022679"/>
    </source>
</evidence>
<dbReference type="InterPro" id="IPR015507">
    <property type="entry name" value="rRNA-MeTfrase_E"/>
</dbReference>
<dbReference type="InterPro" id="IPR024576">
    <property type="entry name" value="rRNA_MeTfrase_Spb1_DUF3381"/>
</dbReference>
<dbReference type="HAMAP" id="MF_01547">
    <property type="entry name" value="RNA_methyltr_E"/>
    <property type="match status" value="1"/>
</dbReference>
<evidence type="ECO:0000256" key="1">
    <source>
        <dbReference type="ARBA" id="ARBA00004604"/>
    </source>
</evidence>
<evidence type="ECO:0000256" key="8">
    <source>
        <dbReference type="HAMAP-Rule" id="MF_03163"/>
    </source>
</evidence>
<evidence type="ECO:0000259" key="12">
    <source>
        <dbReference type="Pfam" id="PF11861"/>
    </source>
</evidence>
<comment type="caution">
    <text evidence="13">The sequence shown here is derived from an EMBL/GenBank/DDBJ whole genome shotgun (WGS) entry which is preliminary data.</text>
</comment>
<comment type="subcellular location">
    <subcellularLocation>
        <location evidence="1 8">Nucleus</location>
        <location evidence="1 8">Nucleolus</location>
    </subcellularLocation>
</comment>
<comment type="catalytic activity">
    <reaction evidence="8">
        <text>a ribonucleotide in rRNA + S-adenosyl-L-methionine = a 2'-O-methylribonucleotide in rRNA + S-adenosyl-L-homocysteine + H(+)</text>
        <dbReference type="Rhea" id="RHEA:48628"/>
        <dbReference type="Rhea" id="RHEA-COMP:12164"/>
        <dbReference type="Rhea" id="RHEA-COMP:12165"/>
        <dbReference type="ChEBI" id="CHEBI:15378"/>
        <dbReference type="ChEBI" id="CHEBI:57856"/>
        <dbReference type="ChEBI" id="CHEBI:59789"/>
        <dbReference type="ChEBI" id="CHEBI:90675"/>
        <dbReference type="ChEBI" id="CHEBI:90676"/>
    </reaction>
</comment>
<feature type="region of interest" description="Disordered" evidence="9">
    <location>
        <begin position="844"/>
        <end position="908"/>
    </location>
</feature>
<evidence type="ECO:0000256" key="3">
    <source>
        <dbReference type="ARBA" id="ARBA00022552"/>
    </source>
</evidence>
<feature type="region of interest" description="Disordered" evidence="9">
    <location>
        <begin position="519"/>
        <end position="599"/>
    </location>
</feature>
<feature type="active site" description="Proton acceptor" evidence="8">
    <location>
        <position position="169"/>
    </location>
</feature>
<evidence type="ECO:0000259" key="10">
    <source>
        <dbReference type="Pfam" id="PF01728"/>
    </source>
</evidence>
<feature type="compositionally biased region" description="Acidic residues" evidence="9">
    <location>
        <begin position="543"/>
        <end position="554"/>
    </location>
</feature>
<dbReference type="EMBL" id="QMKO01001861">
    <property type="protein sequence ID" value="RTG86088.1"/>
    <property type="molecule type" value="Genomic_DNA"/>
</dbReference>
<dbReference type="Gene3D" id="3.40.50.150">
    <property type="entry name" value="Vaccinia Virus protein VP39"/>
    <property type="match status" value="1"/>
</dbReference>
<feature type="domain" description="Ribosomal RNA methyltransferase FtsJ" evidence="10">
    <location>
        <begin position="36"/>
        <end position="212"/>
    </location>
</feature>
<proteinExistence type="inferred from homology"/>
<feature type="domain" description="Ribosomal RNA methyltransferase SPB1-like C-terminal" evidence="11">
    <location>
        <begin position="695"/>
        <end position="880"/>
    </location>
</feature>
<keyword evidence="14" id="KW-1185">Reference proteome</keyword>
<dbReference type="Pfam" id="PF11861">
    <property type="entry name" value="DUF3381"/>
    <property type="match status" value="1"/>
</dbReference>
<keyword evidence="6 8" id="KW-0949">S-adenosyl-L-methionine</keyword>
<feature type="compositionally biased region" description="Basic and acidic residues" evidence="9">
    <location>
        <begin position="864"/>
        <end position="881"/>
    </location>
</feature>
<evidence type="ECO:0000256" key="2">
    <source>
        <dbReference type="ARBA" id="ARBA00022517"/>
    </source>
</evidence>